<dbReference type="AlphaFoldDB" id="A0A6A5SFA8"/>
<evidence type="ECO:0000313" key="3">
    <source>
        <dbReference type="Proteomes" id="UP000800038"/>
    </source>
</evidence>
<evidence type="ECO:0000313" key="2">
    <source>
        <dbReference type="EMBL" id="KAF1937166.1"/>
    </source>
</evidence>
<evidence type="ECO:0000256" key="1">
    <source>
        <dbReference type="SAM" id="MobiDB-lite"/>
    </source>
</evidence>
<feature type="compositionally biased region" description="Polar residues" evidence="1">
    <location>
        <begin position="17"/>
        <end position="28"/>
    </location>
</feature>
<feature type="compositionally biased region" description="Pro residues" evidence="1">
    <location>
        <begin position="61"/>
        <end position="71"/>
    </location>
</feature>
<feature type="non-terminal residue" evidence="2">
    <location>
        <position position="114"/>
    </location>
</feature>
<accession>A0A6A5SFA8</accession>
<keyword evidence="3" id="KW-1185">Reference proteome</keyword>
<organism evidence="2 3">
    <name type="scientific">Clathrospora elynae</name>
    <dbReference type="NCBI Taxonomy" id="706981"/>
    <lineage>
        <taxon>Eukaryota</taxon>
        <taxon>Fungi</taxon>
        <taxon>Dikarya</taxon>
        <taxon>Ascomycota</taxon>
        <taxon>Pezizomycotina</taxon>
        <taxon>Dothideomycetes</taxon>
        <taxon>Pleosporomycetidae</taxon>
        <taxon>Pleosporales</taxon>
        <taxon>Diademaceae</taxon>
        <taxon>Clathrospora</taxon>
    </lineage>
</organism>
<gene>
    <name evidence="2" type="ORF">EJ02DRAFT_458954</name>
</gene>
<protein>
    <submittedName>
        <fullName evidence="2">Uncharacterized protein</fullName>
    </submittedName>
</protein>
<proteinExistence type="predicted"/>
<sequence length="114" mass="12906">MALPIQPRARGGRWPSNAISTSTLTPTNHCVPDTTKPQIRQPAWPYQYNLEREVEDGLAMPFPPLLQPPPTVTSLTRHTQTRQPAWPYQYDPEREVENGLAMPFLPLLQPPPTV</sequence>
<name>A0A6A5SFA8_9PLEO</name>
<reference evidence="2" key="1">
    <citation type="journal article" date="2020" name="Stud. Mycol.">
        <title>101 Dothideomycetes genomes: a test case for predicting lifestyles and emergence of pathogens.</title>
        <authorList>
            <person name="Haridas S."/>
            <person name="Albert R."/>
            <person name="Binder M."/>
            <person name="Bloem J."/>
            <person name="Labutti K."/>
            <person name="Salamov A."/>
            <person name="Andreopoulos B."/>
            <person name="Baker S."/>
            <person name="Barry K."/>
            <person name="Bills G."/>
            <person name="Bluhm B."/>
            <person name="Cannon C."/>
            <person name="Castanera R."/>
            <person name="Culley D."/>
            <person name="Daum C."/>
            <person name="Ezra D."/>
            <person name="Gonzalez J."/>
            <person name="Henrissat B."/>
            <person name="Kuo A."/>
            <person name="Liang C."/>
            <person name="Lipzen A."/>
            <person name="Lutzoni F."/>
            <person name="Magnuson J."/>
            <person name="Mondo S."/>
            <person name="Nolan M."/>
            <person name="Ohm R."/>
            <person name="Pangilinan J."/>
            <person name="Park H.-J."/>
            <person name="Ramirez L."/>
            <person name="Alfaro M."/>
            <person name="Sun H."/>
            <person name="Tritt A."/>
            <person name="Yoshinaga Y."/>
            <person name="Zwiers L.-H."/>
            <person name="Turgeon B."/>
            <person name="Goodwin S."/>
            <person name="Spatafora J."/>
            <person name="Crous P."/>
            <person name="Grigoriev I."/>
        </authorList>
    </citation>
    <scope>NUCLEOTIDE SEQUENCE</scope>
    <source>
        <strain evidence="2">CBS 161.51</strain>
    </source>
</reference>
<dbReference type="Proteomes" id="UP000800038">
    <property type="component" value="Unassembled WGS sequence"/>
</dbReference>
<feature type="region of interest" description="Disordered" evidence="1">
    <location>
        <begin position="59"/>
        <end position="88"/>
    </location>
</feature>
<dbReference type="EMBL" id="ML976151">
    <property type="protein sequence ID" value="KAF1937166.1"/>
    <property type="molecule type" value="Genomic_DNA"/>
</dbReference>
<feature type="region of interest" description="Disordered" evidence="1">
    <location>
        <begin position="1"/>
        <end position="38"/>
    </location>
</feature>